<gene>
    <name evidence="3" type="ORF">HGM15179_010118</name>
</gene>
<keyword evidence="1" id="KW-0175">Coiled coil</keyword>
<keyword evidence="2" id="KW-0732">Signal</keyword>
<evidence type="ECO:0000256" key="2">
    <source>
        <dbReference type="SAM" id="SignalP"/>
    </source>
</evidence>
<reference evidence="3" key="1">
    <citation type="submission" date="2019-04" db="EMBL/GenBank/DDBJ databases">
        <title>Genome assembly of Zosterops borbonicus 15179.</title>
        <authorList>
            <person name="Leroy T."/>
            <person name="Anselmetti Y."/>
            <person name="Tilak M.-K."/>
            <person name="Nabholz B."/>
        </authorList>
    </citation>
    <scope>NUCLEOTIDE SEQUENCE</scope>
    <source>
        <strain evidence="3">HGM_15179</strain>
        <tissue evidence="3">Muscle</tissue>
    </source>
</reference>
<dbReference type="AlphaFoldDB" id="A0A8K1GE17"/>
<protein>
    <submittedName>
        <fullName evidence="3">Uncharacterized protein</fullName>
    </submittedName>
</protein>
<accession>A0A8K1GE17</accession>
<evidence type="ECO:0000256" key="1">
    <source>
        <dbReference type="SAM" id="Coils"/>
    </source>
</evidence>
<feature type="signal peptide" evidence="2">
    <location>
        <begin position="1"/>
        <end position="23"/>
    </location>
</feature>
<feature type="coiled-coil region" evidence="1">
    <location>
        <begin position="87"/>
        <end position="121"/>
    </location>
</feature>
<proteinExistence type="predicted"/>
<sequence length="182" mass="21022">MAHKSVLALIALLVFGLPKPVDDGLDPKDAQMSVEGLEPATPEPPESGWVPLLAAALQQGPYWAAAELLFLPFYLWFWRGRAAMRQREVARRAEEEARRRRMEIEQRRLRFKRRFRELEEMRRRMKMIKKEVGRLAGMSRKVSRRVKASWAGFWSSTDRGLCEGKLLLEMLLGLAKASRTSL</sequence>
<evidence type="ECO:0000313" key="3">
    <source>
        <dbReference type="EMBL" id="TRZ17024.1"/>
    </source>
</evidence>
<dbReference type="Proteomes" id="UP000796761">
    <property type="component" value="Unassembled WGS sequence"/>
</dbReference>
<evidence type="ECO:0000313" key="4">
    <source>
        <dbReference type="Proteomes" id="UP000796761"/>
    </source>
</evidence>
<dbReference type="EMBL" id="SWJQ01000287">
    <property type="protein sequence ID" value="TRZ17024.1"/>
    <property type="molecule type" value="Genomic_DNA"/>
</dbReference>
<feature type="chain" id="PRO_5035446476" evidence="2">
    <location>
        <begin position="24"/>
        <end position="182"/>
    </location>
</feature>
<organism evidence="3 4">
    <name type="scientific">Zosterops borbonicus</name>
    <dbReference type="NCBI Taxonomy" id="364589"/>
    <lineage>
        <taxon>Eukaryota</taxon>
        <taxon>Metazoa</taxon>
        <taxon>Chordata</taxon>
        <taxon>Craniata</taxon>
        <taxon>Vertebrata</taxon>
        <taxon>Euteleostomi</taxon>
        <taxon>Archelosauria</taxon>
        <taxon>Archosauria</taxon>
        <taxon>Dinosauria</taxon>
        <taxon>Saurischia</taxon>
        <taxon>Theropoda</taxon>
        <taxon>Coelurosauria</taxon>
        <taxon>Aves</taxon>
        <taxon>Neognathae</taxon>
        <taxon>Neoaves</taxon>
        <taxon>Telluraves</taxon>
        <taxon>Australaves</taxon>
        <taxon>Passeriformes</taxon>
        <taxon>Sylvioidea</taxon>
        <taxon>Zosteropidae</taxon>
        <taxon>Zosterops</taxon>
    </lineage>
</organism>
<keyword evidence="4" id="KW-1185">Reference proteome</keyword>
<comment type="caution">
    <text evidence="3">The sequence shown here is derived from an EMBL/GenBank/DDBJ whole genome shotgun (WGS) entry which is preliminary data.</text>
</comment>
<name>A0A8K1GE17_9PASS</name>